<dbReference type="RefSeq" id="WP_249308499.1">
    <property type="nucleotide sequence ID" value="NZ_JACRSZ010000009.1"/>
</dbReference>
<gene>
    <name evidence="1" type="ORF">H8716_09655</name>
</gene>
<reference evidence="1 2" key="1">
    <citation type="submission" date="2020-08" db="EMBL/GenBank/DDBJ databases">
        <title>Genome public.</title>
        <authorList>
            <person name="Liu C."/>
            <person name="Sun Q."/>
        </authorList>
    </citation>
    <scope>NUCLEOTIDE SEQUENCE [LARGE SCALE GENOMIC DNA]</scope>
    <source>
        <strain evidence="1 2">NSJ-46</strain>
    </source>
</reference>
<dbReference type="InterPro" id="IPR029035">
    <property type="entry name" value="DHS-like_NAD/FAD-binding_dom"/>
</dbReference>
<comment type="caution">
    <text evidence="1">The sequence shown here is derived from an EMBL/GenBank/DDBJ whole genome shotgun (WGS) entry which is preliminary data.</text>
</comment>
<protein>
    <submittedName>
        <fullName evidence="1">NAD-dependent protein deacetylase, SIR2 family</fullName>
    </submittedName>
</protein>
<sequence length="289" mass="32641">MSEYKEIADKLKEADAILIGASNGFSISEGLHIFADNQAFEDVFGDFKRAYGIRNILSGIFADWPSEEVKWAFLSRLIHHYSIGYTGSQNTEALKTLIGDKPYFFVTSNGENHFELAGFSPDCIWEIEGSWKEMQCEQGCHDTLYPLFPLIPEMAASEKNMKIPSELVPRCPKCGGTMGGHSPQRYMTAADREIQRRFQNFIQKYHGKKLVVLELGIGWRNQLIKAPLMNLVKKEPYAAYITINKGEIYIPDEIAAKSYGLDGDMTEILERLKEASEEKNDGGNANEYV</sequence>
<dbReference type="Gene3D" id="3.40.50.1220">
    <property type="entry name" value="TPP-binding domain"/>
    <property type="match status" value="1"/>
</dbReference>
<dbReference type="Proteomes" id="UP000657421">
    <property type="component" value="Unassembled WGS sequence"/>
</dbReference>
<accession>A0ABR7NAH3</accession>
<name>A0ABR7NAH3_9FIRM</name>
<keyword evidence="2" id="KW-1185">Reference proteome</keyword>
<dbReference type="EMBL" id="JACRSZ010000009">
    <property type="protein sequence ID" value="MBC8573344.1"/>
    <property type="molecule type" value="Genomic_DNA"/>
</dbReference>
<organism evidence="1 2">
    <name type="scientific">Jingyaoa shaoxingensis</name>
    <dbReference type="NCBI Taxonomy" id="2763671"/>
    <lineage>
        <taxon>Bacteria</taxon>
        <taxon>Bacillati</taxon>
        <taxon>Bacillota</taxon>
        <taxon>Clostridia</taxon>
        <taxon>Lachnospirales</taxon>
        <taxon>Lachnospiraceae</taxon>
        <taxon>Jingyaoa</taxon>
    </lineage>
</organism>
<evidence type="ECO:0000313" key="2">
    <source>
        <dbReference type="Proteomes" id="UP000657421"/>
    </source>
</evidence>
<proteinExistence type="predicted"/>
<evidence type="ECO:0000313" key="1">
    <source>
        <dbReference type="EMBL" id="MBC8573344.1"/>
    </source>
</evidence>
<dbReference type="SUPFAM" id="SSF52467">
    <property type="entry name" value="DHS-like NAD/FAD-binding domain"/>
    <property type="match status" value="1"/>
</dbReference>